<organism evidence="2 3">
    <name type="scientific">Bradyrhizobium jicamae</name>
    <dbReference type="NCBI Taxonomy" id="280332"/>
    <lineage>
        <taxon>Bacteria</taxon>
        <taxon>Pseudomonadati</taxon>
        <taxon>Pseudomonadota</taxon>
        <taxon>Alphaproteobacteria</taxon>
        <taxon>Hyphomicrobiales</taxon>
        <taxon>Nitrobacteraceae</taxon>
        <taxon>Bradyrhizobium</taxon>
    </lineage>
</organism>
<name>A0ABS5FH85_9BRAD</name>
<dbReference type="EMBL" id="JAFCJH010000010">
    <property type="protein sequence ID" value="MBR0796107.1"/>
    <property type="molecule type" value="Genomic_DNA"/>
</dbReference>
<dbReference type="Proteomes" id="UP001315278">
    <property type="component" value="Unassembled WGS sequence"/>
</dbReference>
<feature type="compositionally biased region" description="Pro residues" evidence="1">
    <location>
        <begin position="34"/>
        <end position="44"/>
    </location>
</feature>
<reference evidence="3" key="1">
    <citation type="journal article" date="2021" name="ISME J.">
        <title>Evolutionary origin and ecological implication of a unique nif island in free-living Bradyrhizobium lineages.</title>
        <authorList>
            <person name="Tao J."/>
        </authorList>
    </citation>
    <scope>NUCLEOTIDE SEQUENCE [LARGE SCALE GENOMIC DNA]</scope>
    <source>
        <strain evidence="3">SZCCT0434</strain>
    </source>
</reference>
<sequence length="55" mass="5719">MANTLNADSAGQRVTKALQPVVDYRVSGTKDPAQNPPTPTPMPAPLRKACGIGQS</sequence>
<protein>
    <submittedName>
        <fullName evidence="2">Uncharacterized protein</fullName>
    </submittedName>
</protein>
<evidence type="ECO:0000256" key="1">
    <source>
        <dbReference type="SAM" id="MobiDB-lite"/>
    </source>
</evidence>
<proteinExistence type="predicted"/>
<accession>A0ABS5FH85</accession>
<feature type="region of interest" description="Disordered" evidence="1">
    <location>
        <begin position="25"/>
        <end position="55"/>
    </location>
</feature>
<comment type="caution">
    <text evidence="2">The sequence shown here is derived from an EMBL/GenBank/DDBJ whole genome shotgun (WGS) entry which is preliminary data.</text>
</comment>
<evidence type="ECO:0000313" key="3">
    <source>
        <dbReference type="Proteomes" id="UP001315278"/>
    </source>
</evidence>
<keyword evidence="3" id="KW-1185">Reference proteome</keyword>
<gene>
    <name evidence="2" type="ORF">JQ615_11975</name>
</gene>
<dbReference type="RefSeq" id="WP_212492676.1">
    <property type="nucleotide sequence ID" value="NZ_JAFCJH010000010.1"/>
</dbReference>
<evidence type="ECO:0000313" key="2">
    <source>
        <dbReference type="EMBL" id="MBR0796107.1"/>
    </source>
</evidence>